<gene>
    <name evidence="1" type="ORF">SteCoe_33250</name>
</gene>
<organism evidence="1 2">
    <name type="scientific">Stentor coeruleus</name>
    <dbReference type="NCBI Taxonomy" id="5963"/>
    <lineage>
        <taxon>Eukaryota</taxon>
        <taxon>Sar</taxon>
        <taxon>Alveolata</taxon>
        <taxon>Ciliophora</taxon>
        <taxon>Postciliodesmatophora</taxon>
        <taxon>Heterotrichea</taxon>
        <taxon>Heterotrichida</taxon>
        <taxon>Stentoridae</taxon>
        <taxon>Stentor</taxon>
    </lineage>
</organism>
<comment type="caution">
    <text evidence="1">The sequence shown here is derived from an EMBL/GenBank/DDBJ whole genome shotgun (WGS) entry which is preliminary data.</text>
</comment>
<proteinExistence type="predicted"/>
<evidence type="ECO:0000313" key="1">
    <source>
        <dbReference type="EMBL" id="OMJ69113.1"/>
    </source>
</evidence>
<protein>
    <submittedName>
        <fullName evidence="1">Uncharacterized protein</fullName>
    </submittedName>
</protein>
<dbReference type="AlphaFoldDB" id="A0A1R2AX47"/>
<keyword evidence="2" id="KW-1185">Reference proteome</keyword>
<evidence type="ECO:0000313" key="2">
    <source>
        <dbReference type="Proteomes" id="UP000187209"/>
    </source>
</evidence>
<dbReference type="Proteomes" id="UP000187209">
    <property type="component" value="Unassembled WGS sequence"/>
</dbReference>
<reference evidence="1 2" key="1">
    <citation type="submission" date="2016-11" db="EMBL/GenBank/DDBJ databases">
        <title>The macronuclear genome of Stentor coeruleus: a giant cell with tiny introns.</title>
        <authorList>
            <person name="Slabodnick M."/>
            <person name="Ruby J.G."/>
            <person name="Reiff S.B."/>
            <person name="Swart E.C."/>
            <person name="Gosai S."/>
            <person name="Prabakaran S."/>
            <person name="Witkowska E."/>
            <person name="Larue G.E."/>
            <person name="Fisher S."/>
            <person name="Freeman R.M."/>
            <person name="Gunawardena J."/>
            <person name="Chu W."/>
            <person name="Stover N.A."/>
            <person name="Gregory B.D."/>
            <person name="Nowacki M."/>
            <person name="Derisi J."/>
            <person name="Roy S.W."/>
            <person name="Marshall W.F."/>
            <person name="Sood P."/>
        </authorList>
    </citation>
    <scope>NUCLEOTIDE SEQUENCE [LARGE SCALE GENOMIC DNA]</scope>
    <source>
        <strain evidence="1">WM001</strain>
    </source>
</reference>
<accession>A0A1R2AX47</accession>
<name>A0A1R2AX47_9CILI</name>
<dbReference type="EMBL" id="MPUH01001238">
    <property type="protein sequence ID" value="OMJ69113.1"/>
    <property type="molecule type" value="Genomic_DNA"/>
</dbReference>
<sequence>MHVCDVPEKFLQFNSWEGKLMYIDKSLKRIDQKSTESSETILKHLADIDSRLQKIEKTVSSGMRLAEESNSQRKNDAEAQKINLNTKFSEILSILVNK</sequence>